<proteinExistence type="predicted"/>
<organism evidence="1 3">
    <name type="scientific">Medicago truncatula</name>
    <name type="common">Barrel medic</name>
    <name type="synonym">Medicago tribuloides</name>
    <dbReference type="NCBI Taxonomy" id="3880"/>
    <lineage>
        <taxon>Eukaryota</taxon>
        <taxon>Viridiplantae</taxon>
        <taxon>Streptophyta</taxon>
        <taxon>Embryophyta</taxon>
        <taxon>Tracheophyta</taxon>
        <taxon>Spermatophyta</taxon>
        <taxon>Magnoliopsida</taxon>
        <taxon>eudicotyledons</taxon>
        <taxon>Gunneridae</taxon>
        <taxon>Pentapetalae</taxon>
        <taxon>rosids</taxon>
        <taxon>fabids</taxon>
        <taxon>Fabales</taxon>
        <taxon>Fabaceae</taxon>
        <taxon>Papilionoideae</taxon>
        <taxon>50 kb inversion clade</taxon>
        <taxon>NPAAA clade</taxon>
        <taxon>Hologalegina</taxon>
        <taxon>IRL clade</taxon>
        <taxon>Trifolieae</taxon>
        <taxon>Medicago</taxon>
    </lineage>
</organism>
<dbReference type="AlphaFoldDB" id="A0A072TYK7"/>
<reference evidence="1 3" key="2">
    <citation type="journal article" date="2014" name="BMC Genomics">
        <title>An improved genome release (version Mt4.0) for the model legume Medicago truncatula.</title>
        <authorList>
            <person name="Tang H."/>
            <person name="Krishnakumar V."/>
            <person name="Bidwell S."/>
            <person name="Rosen B."/>
            <person name="Chan A."/>
            <person name="Zhou S."/>
            <person name="Gentzbittel L."/>
            <person name="Childs K.L."/>
            <person name="Yandell M."/>
            <person name="Gundlach H."/>
            <person name="Mayer K.F."/>
            <person name="Schwartz D.C."/>
            <person name="Town C.D."/>
        </authorList>
    </citation>
    <scope>GENOME REANNOTATION</scope>
    <source>
        <strain evidence="1">A17</strain>
        <strain evidence="2 3">cv. Jemalong A17</strain>
    </source>
</reference>
<evidence type="ECO:0000313" key="2">
    <source>
        <dbReference type="EnsemblPlants" id="KEH21923"/>
    </source>
</evidence>
<sequence>MAKKYKSAIGIDLVFKFLKTNNESIEALKSLLMQKLEVGEDEEALKSSKP</sequence>
<dbReference type="EnsemblPlants" id="KEH21923">
    <property type="protein sequence ID" value="KEH21923"/>
    <property type="gene ID" value="MTR_7g026145"/>
</dbReference>
<keyword evidence="3" id="KW-1185">Reference proteome</keyword>
<evidence type="ECO:0000313" key="3">
    <source>
        <dbReference type="Proteomes" id="UP000002051"/>
    </source>
</evidence>
<reference evidence="1 3" key="1">
    <citation type="journal article" date="2011" name="Nature">
        <title>The Medicago genome provides insight into the evolution of rhizobial symbioses.</title>
        <authorList>
            <person name="Young N.D."/>
            <person name="Debelle F."/>
            <person name="Oldroyd G.E."/>
            <person name="Geurts R."/>
            <person name="Cannon S.B."/>
            <person name="Udvardi M.K."/>
            <person name="Benedito V.A."/>
            <person name="Mayer K.F."/>
            <person name="Gouzy J."/>
            <person name="Schoof H."/>
            <person name="Van de Peer Y."/>
            <person name="Proost S."/>
            <person name="Cook D.R."/>
            <person name="Meyers B.C."/>
            <person name="Spannagl M."/>
            <person name="Cheung F."/>
            <person name="De Mita S."/>
            <person name="Krishnakumar V."/>
            <person name="Gundlach H."/>
            <person name="Zhou S."/>
            <person name="Mudge J."/>
            <person name="Bharti A.K."/>
            <person name="Murray J.D."/>
            <person name="Naoumkina M.A."/>
            <person name="Rosen B."/>
            <person name="Silverstein K.A."/>
            <person name="Tang H."/>
            <person name="Rombauts S."/>
            <person name="Zhao P.X."/>
            <person name="Zhou P."/>
            <person name="Barbe V."/>
            <person name="Bardou P."/>
            <person name="Bechner M."/>
            <person name="Bellec A."/>
            <person name="Berger A."/>
            <person name="Berges H."/>
            <person name="Bidwell S."/>
            <person name="Bisseling T."/>
            <person name="Choisne N."/>
            <person name="Couloux A."/>
            <person name="Denny R."/>
            <person name="Deshpande S."/>
            <person name="Dai X."/>
            <person name="Doyle J.J."/>
            <person name="Dudez A.M."/>
            <person name="Farmer A.D."/>
            <person name="Fouteau S."/>
            <person name="Franken C."/>
            <person name="Gibelin C."/>
            <person name="Gish J."/>
            <person name="Goldstein S."/>
            <person name="Gonzalez A.J."/>
            <person name="Green P.J."/>
            <person name="Hallab A."/>
            <person name="Hartog M."/>
            <person name="Hua A."/>
            <person name="Humphray S.J."/>
            <person name="Jeong D.H."/>
            <person name="Jing Y."/>
            <person name="Jocker A."/>
            <person name="Kenton S.M."/>
            <person name="Kim D.J."/>
            <person name="Klee K."/>
            <person name="Lai H."/>
            <person name="Lang C."/>
            <person name="Lin S."/>
            <person name="Macmil S.L."/>
            <person name="Magdelenat G."/>
            <person name="Matthews L."/>
            <person name="McCorrison J."/>
            <person name="Monaghan E.L."/>
            <person name="Mun J.H."/>
            <person name="Najar F.Z."/>
            <person name="Nicholson C."/>
            <person name="Noirot C."/>
            <person name="O'Bleness M."/>
            <person name="Paule C.R."/>
            <person name="Poulain J."/>
            <person name="Prion F."/>
            <person name="Qin B."/>
            <person name="Qu C."/>
            <person name="Retzel E.F."/>
            <person name="Riddle C."/>
            <person name="Sallet E."/>
            <person name="Samain S."/>
            <person name="Samson N."/>
            <person name="Sanders I."/>
            <person name="Saurat O."/>
            <person name="Scarpelli C."/>
            <person name="Schiex T."/>
            <person name="Segurens B."/>
            <person name="Severin A.J."/>
            <person name="Sherrier D.J."/>
            <person name="Shi R."/>
            <person name="Sims S."/>
            <person name="Singer S.R."/>
            <person name="Sinharoy S."/>
            <person name="Sterck L."/>
            <person name="Viollet A."/>
            <person name="Wang B.B."/>
            <person name="Wang K."/>
            <person name="Wang M."/>
            <person name="Wang X."/>
            <person name="Warfsmann J."/>
            <person name="Weissenbach J."/>
            <person name="White D.D."/>
            <person name="White J.D."/>
            <person name="Wiley G.B."/>
            <person name="Wincker P."/>
            <person name="Xing Y."/>
            <person name="Yang L."/>
            <person name="Yao Z."/>
            <person name="Ying F."/>
            <person name="Zhai J."/>
            <person name="Zhou L."/>
            <person name="Zuber A."/>
            <person name="Denarie J."/>
            <person name="Dixon R.A."/>
            <person name="May G.D."/>
            <person name="Schwartz D.C."/>
            <person name="Rogers J."/>
            <person name="Quetier F."/>
            <person name="Town C.D."/>
            <person name="Roe B.A."/>
        </authorList>
    </citation>
    <scope>NUCLEOTIDE SEQUENCE [LARGE SCALE GENOMIC DNA]</scope>
    <source>
        <strain evidence="1">A17</strain>
        <strain evidence="2 3">cv. Jemalong A17</strain>
    </source>
</reference>
<dbReference type="Proteomes" id="UP000002051">
    <property type="component" value="Unassembled WGS sequence"/>
</dbReference>
<dbReference type="EMBL" id="CM001223">
    <property type="protein sequence ID" value="KEH21923.1"/>
    <property type="molecule type" value="Genomic_DNA"/>
</dbReference>
<gene>
    <name evidence="1" type="ordered locus">MTR_7g026145</name>
</gene>
<dbReference type="HOGENOM" id="CLU_3127386_0_0_1"/>
<accession>A0A072TYK7</accession>
<evidence type="ECO:0000313" key="1">
    <source>
        <dbReference type="EMBL" id="KEH21923.1"/>
    </source>
</evidence>
<reference evidence="2" key="3">
    <citation type="submission" date="2015-04" db="UniProtKB">
        <authorList>
            <consortium name="EnsemblPlants"/>
        </authorList>
    </citation>
    <scope>IDENTIFICATION</scope>
    <source>
        <strain evidence="2">cv. Jemalong A17</strain>
    </source>
</reference>
<dbReference type="PaxDb" id="3880-AES78229"/>
<name>A0A072TYK7_MEDTR</name>
<protein>
    <submittedName>
        <fullName evidence="1 2">Uncharacterized protein</fullName>
    </submittedName>
</protein>